<sequence>MGLTTSITPPFARNVSKFGNALAFRLYFRPSGDRVTRGASFAPPGLMIAEPASSSATTKYPSVGIKSSFAKTTGSPAVPAFGASLPTLMVSLLIPSS</sequence>
<reference evidence="1" key="1">
    <citation type="submission" date="2023-03" db="EMBL/GenBank/DDBJ databases">
        <authorList>
            <person name="Steffen K."/>
            <person name="Cardenas P."/>
        </authorList>
    </citation>
    <scope>NUCLEOTIDE SEQUENCE</scope>
</reference>
<proteinExistence type="predicted"/>
<keyword evidence="2" id="KW-1185">Reference proteome</keyword>
<accession>A0AA35WUW4</accession>
<gene>
    <name evidence="1" type="ORF">GBAR_LOCUS16887</name>
</gene>
<dbReference type="AlphaFoldDB" id="A0AA35WUW4"/>
<evidence type="ECO:0000313" key="2">
    <source>
        <dbReference type="Proteomes" id="UP001174909"/>
    </source>
</evidence>
<name>A0AA35WUW4_GEOBA</name>
<dbReference type="Proteomes" id="UP001174909">
    <property type="component" value="Unassembled WGS sequence"/>
</dbReference>
<evidence type="ECO:0000313" key="1">
    <source>
        <dbReference type="EMBL" id="CAI8029771.1"/>
    </source>
</evidence>
<protein>
    <submittedName>
        <fullName evidence="1">Uncharacterized protein</fullName>
    </submittedName>
</protein>
<dbReference type="EMBL" id="CASHTH010002434">
    <property type="protein sequence ID" value="CAI8029771.1"/>
    <property type="molecule type" value="Genomic_DNA"/>
</dbReference>
<organism evidence="1 2">
    <name type="scientific">Geodia barretti</name>
    <name type="common">Barrett's horny sponge</name>
    <dbReference type="NCBI Taxonomy" id="519541"/>
    <lineage>
        <taxon>Eukaryota</taxon>
        <taxon>Metazoa</taxon>
        <taxon>Porifera</taxon>
        <taxon>Demospongiae</taxon>
        <taxon>Heteroscleromorpha</taxon>
        <taxon>Tetractinellida</taxon>
        <taxon>Astrophorina</taxon>
        <taxon>Geodiidae</taxon>
        <taxon>Geodia</taxon>
    </lineage>
</organism>
<comment type="caution">
    <text evidence="1">The sequence shown here is derived from an EMBL/GenBank/DDBJ whole genome shotgun (WGS) entry which is preliminary data.</text>
</comment>